<evidence type="ECO:0000313" key="2">
    <source>
        <dbReference type="Proteomes" id="UP000627292"/>
    </source>
</evidence>
<reference evidence="1" key="1">
    <citation type="journal article" date="2014" name="Int. J. Syst. Evol. Microbiol.">
        <title>Complete genome sequence of Corynebacterium casei LMG S-19264T (=DSM 44701T), isolated from a smear-ripened cheese.</title>
        <authorList>
            <consortium name="US DOE Joint Genome Institute (JGI-PGF)"/>
            <person name="Walter F."/>
            <person name="Albersmeier A."/>
            <person name="Kalinowski J."/>
            <person name="Ruckert C."/>
        </authorList>
    </citation>
    <scope>NUCLEOTIDE SEQUENCE</scope>
    <source>
        <strain evidence="1">CGMCC 1.15290</strain>
    </source>
</reference>
<evidence type="ECO:0008006" key="3">
    <source>
        <dbReference type="Google" id="ProtNLM"/>
    </source>
</evidence>
<protein>
    <recommendedName>
        <fullName evidence="3">DUF4836 family protein</fullName>
    </recommendedName>
</protein>
<keyword evidence="2" id="KW-1185">Reference proteome</keyword>
<dbReference type="Pfam" id="PF16120">
    <property type="entry name" value="DUF4836"/>
    <property type="match status" value="1"/>
</dbReference>
<sequence>MVLLFVSCKKSLPKQLQYIPKDATVVFSVNVKSLNDKLADSKVSVDSLVKSLMAESKTTPEDVKKWDDLKDAGIDWTSDVYGFYESKGSLMAGSSQVMGAVAAVSSSSKLEEYLKKQKPGIAITKAAGGYSEAKLDDDAIIGWNSDVVIITTIKSYNRYSQDETASAAPASGINAQLATLFAQKADASVTSIPAFKNFIKEKGDMLLWVNSSGSLASVPQLAMVPKAAELIKDSYYGGVINFENGKVVASYNSYVGKVMADIIKKHSNGALDMDMVTKYPSSNVTGFGVFTFDPAIITDIVRFLGVEATANQLLAGNGMNFTLEDITKSFKGDFAIIGSDLVTEQKVNPEFPEYPSTEPSVKYLFNGKVGDKAAYDKVLTALASKGLLTKVGTAYVPAMNMGGKVLFVLDEKNIFVASDSVLLSQYKAGTGKAVIADNILSEGKGKSGFAYVDFTKIMSQIPARGSDTFSLNQVKATLKDLIVTSDKFDGNVMKGKFELRTLNEKENSLATFIKMGSAIAANEKAQAAKRQQLTDELDSAATAIDSAAVVVDTAVAAEPVRKP</sequence>
<dbReference type="InterPro" id="IPR032276">
    <property type="entry name" value="DUF4836"/>
</dbReference>
<proteinExistence type="predicted"/>
<dbReference type="Proteomes" id="UP000627292">
    <property type="component" value="Unassembled WGS sequence"/>
</dbReference>
<comment type="caution">
    <text evidence="1">The sequence shown here is derived from an EMBL/GenBank/DDBJ whole genome shotgun (WGS) entry which is preliminary data.</text>
</comment>
<gene>
    <name evidence="1" type="ORF">GCM10011379_51710</name>
</gene>
<name>A0A917J2W8_9BACT</name>
<reference evidence="1" key="2">
    <citation type="submission" date="2020-09" db="EMBL/GenBank/DDBJ databases">
        <authorList>
            <person name="Sun Q."/>
            <person name="Zhou Y."/>
        </authorList>
    </citation>
    <scope>NUCLEOTIDE SEQUENCE</scope>
    <source>
        <strain evidence="1">CGMCC 1.15290</strain>
    </source>
</reference>
<dbReference type="EMBL" id="BMIB01000006">
    <property type="protein sequence ID" value="GGH80602.1"/>
    <property type="molecule type" value="Genomic_DNA"/>
</dbReference>
<accession>A0A917J2W8</accession>
<dbReference type="AlphaFoldDB" id="A0A917J2W8"/>
<organism evidence="1 2">
    <name type="scientific">Filimonas zeae</name>
    <dbReference type="NCBI Taxonomy" id="1737353"/>
    <lineage>
        <taxon>Bacteria</taxon>
        <taxon>Pseudomonadati</taxon>
        <taxon>Bacteroidota</taxon>
        <taxon>Chitinophagia</taxon>
        <taxon>Chitinophagales</taxon>
        <taxon>Chitinophagaceae</taxon>
        <taxon>Filimonas</taxon>
    </lineage>
</organism>
<evidence type="ECO:0000313" key="1">
    <source>
        <dbReference type="EMBL" id="GGH80602.1"/>
    </source>
</evidence>